<dbReference type="AlphaFoldDB" id="A0A840UGQ4"/>
<evidence type="ECO:0000313" key="2">
    <source>
        <dbReference type="EMBL" id="MBB5335370.1"/>
    </source>
</evidence>
<comment type="caution">
    <text evidence="2">The sequence shown here is derived from an EMBL/GenBank/DDBJ whole genome shotgun (WGS) entry which is preliminary data.</text>
</comment>
<dbReference type="EMBL" id="JACHFH010000004">
    <property type="protein sequence ID" value="MBB5335370.1"/>
    <property type="molecule type" value="Genomic_DNA"/>
</dbReference>
<gene>
    <name evidence="2" type="ORF">HNR32_000491</name>
</gene>
<name>A0A840UGQ4_9FIRM</name>
<reference evidence="2 3" key="1">
    <citation type="submission" date="2020-08" db="EMBL/GenBank/DDBJ databases">
        <title>Genomic Encyclopedia of Type Strains, Phase IV (KMG-IV): sequencing the most valuable type-strain genomes for metagenomic binning, comparative biology and taxonomic classification.</title>
        <authorList>
            <person name="Goeker M."/>
        </authorList>
    </citation>
    <scope>NUCLEOTIDE SEQUENCE [LARGE SCALE GENOMIC DNA]</scope>
    <source>
        <strain evidence="2 3">DSM 24661</strain>
    </source>
</reference>
<organism evidence="2 3">
    <name type="scientific">Pectinatus brassicae</name>
    <dbReference type="NCBI Taxonomy" id="862415"/>
    <lineage>
        <taxon>Bacteria</taxon>
        <taxon>Bacillati</taxon>
        <taxon>Bacillota</taxon>
        <taxon>Negativicutes</taxon>
        <taxon>Selenomonadales</taxon>
        <taxon>Selenomonadaceae</taxon>
        <taxon>Pectinatus</taxon>
    </lineage>
</organism>
<dbReference type="RefSeq" id="WP_183859288.1">
    <property type="nucleotide sequence ID" value="NZ_JACHFH010000004.1"/>
</dbReference>
<keyword evidence="1" id="KW-0175">Coiled coil</keyword>
<keyword evidence="3" id="KW-1185">Reference proteome</keyword>
<accession>A0A840UGQ4</accession>
<evidence type="ECO:0000313" key="3">
    <source>
        <dbReference type="Proteomes" id="UP000559117"/>
    </source>
</evidence>
<proteinExistence type="predicted"/>
<dbReference type="Proteomes" id="UP000559117">
    <property type="component" value="Unassembled WGS sequence"/>
</dbReference>
<sequence>MAINELLDELEELVVGSNRVPFTNKCVIEEDNLMRLVEGLRKELPQTIKSAEDVIRNKQQILDQAKKDADNMLDQAKEYATKITAEDQIMEQARTQAKEIMDKTIENSTQLRTDSLKYANDVFEYALGNLNSALQAVQEAQTGLNENVQAAPTITPVKENQK</sequence>
<feature type="coiled-coil region" evidence="1">
    <location>
        <begin position="48"/>
        <end position="82"/>
    </location>
</feature>
<evidence type="ECO:0000256" key="1">
    <source>
        <dbReference type="SAM" id="Coils"/>
    </source>
</evidence>
<protein>
    <submittedName>
        <fullName evidence="2">Vacuolar-type H+-ATPase subunit H</fullName>
    </submittedName>
</protein>